<dbReference type="AlphaFoldDB" id="A0A1X7TQP6"/>
<proteinExistence type="predicted"/>
<sequence>MTIYRHRSEFGMLDDDCFDVHQISDQELNKVLQQLRHDNPYSGETLIMGDLRAVGIYVSKERVRSILIRTNLTRRWGFSITACHPYSVPGPNSLWHIGKPCFINENFKNMMTENLITT</sequence>
<dbReference type="EnsemblMetazoa" id="Aqu2.1.17372_001">
    <property type="protein sequence ID" value="Aqu2.1.17372_001"/>
    <property type="gene ID" value="Aqu2.1.17372"/>
</dbReference>
<evidence type="ECO:0000313" key="1">
    <source>
        <dbReference type="EnsemblMetazoa" id="Aqu2.1.17372_001"/>
    </source>
</evidence>
<dbReference type="InParanoid" id="A0A1X7TQP6"/>
<name>A0A1X7TQP6_AMPQE</name>
<organism evidence="1">
    <name type="scientific">Amphimedon queenslandica</name>
    <name type="common">Sponge</name>
    <dbReference type="NCBI Taxonomy" id="400682"/>
    <lineage>
        <taxon>Eukaryota</taxon>
        <taxon>Metazoa</taxon>
        <taxon>Porifera</taxon>
        <taxon>Demospongiae</taxon>
        <taxon>Heteroscleromorpha</taxon>
        <taxon>Haplosclerida</taxon>
        <taxon>Niphatidae</taxon>
        <taxon>Amphimedon</taxon>
    </lineage>
</organism>
<protein>
    <submittedName>
        <fullName evidence="1">Uncharacterized protein</fullName>
    </submittedName>
</protein>
<accession>A0A1X7TQP6</accession>
<dbReference type="OrthoDB" id="2686689at2759"/>
<reference evidence="1" key="1">
    <citation type="submission" date="2017-05" db="UniProtKB">
        <authorList>
            <consortium name="EnsemblMetazoa"/>
        </authorList>
    </citation>
    <scope>IDENTIFICATION</scope>
</reference>